<keyword evidence="2" id="KW-1185">Reference proteome</keyword>
<organism evidence="1 2">
    <name type="scientific">Mucuna pruriens</name>
    <name type="common">Velvet bean</name>
    <name type="synonym">Dolichos pruriens</name>
    <dbReference type="NCBI Taxonomy" id="157652"/>
    <lineage>
        <taxon>Eukaryota</taxon>
        <taxon>Viridiplantae</taxon>
        <taxon>Streptophyta</taxon>
        <taxon>Embryophyta</taxon>
        <taxon>Tracheophyta</taxon>
        <taxon>Spermatophyta</taxon>
        <taxon>Magnoliopsida</taxon>
        <taxon>eudicotyledons</taxon>
        <taxon>Gunneridae</taxon>
        <taxon>Pentapetalae</taxon>
        <taxon>rosids</taxon>
        <taxon>fabids</taxon>
        <taxon>Fabales</taxon>
        <taxon>Fabaceae</taxon>
        <taxon>Papilionoideae</taxon>
        <taxon>50 kb inversion clade</taxon>
        <taxon>NPAAA clade</taxon>
        <taxon>indigoferoid/millettioid clade</taxon>
        <taxon>Phaseoleae</taxon>
        <taxon>Mucuna</taxon>
    </lineage>
</organism>
<comment type="caution">
    <text evidence="1">The sequence shown here is derived from an EMBL/GenBank/DDBJ whole genome shotgun (WGS) entry which is preliminary data.</text>
</comment>
<dbReference type="Proteomes" id="UP000257109">
    <property type="component" value="Unassembled WGS sequence"/>
</dbReference>
<accession>A0A371HQD9</accession>
<dbReference type="OrthoDB" id="1934635at2759"/>
<feature type="non-terminal residue" evidence="1">
    <location>
        <position position="1"/>
    </location>
</feature>
<protein>
    <submittedName>
        <fullName evidence="1">Uncharacterized protein</fullName>
    </submittedName>
</protein>
<reference evidence="1" key="1">
    <citation type="submission" date="2018-05" db="EMBL/GenBank/DDBJ databases">
        <title>Draft genome of Mucuna pruriens seed.</title>
        <authorList>
            <person name="Nnadi N.E."/>
            <person name="Vos R."/>
            <person name="Hasami M.H."/>
            <person name="Devisetty U.K."/>
            <person name="Aguiy J.C."/>
        </authorList>
    </citation>
    <scope>NUCLEOTIDE SEQUENCE [LARGE SCALE GENOMIC DNA]</scope>
    <source>
        <strain evidence="1">JCA_2017</strain>
    </source>
</reference>
<proteinExistence type="predicted"/>
<evidence type="ECO:0000313" key="1">
    <source>
        <dbReference type="EMBL" id="RDY05020.1"/>
    </source>
</evidence>
<name>A0A371HQD9_MUCPR</name>
<dbReference type="AlphaFoldDB" id="A0A371HQD9"/>
<sequence length="92" mass="10594">MLIKLKWPQEYGEEGIHGPLWERGMKDMRESKDIRGKKGGKGMELKVKQILSCFGLHGLMVMRLVTLEFGYYALVWLTQILEDIGRGVKEPT</sequence>
<dbReference type="EMBL" id="QJKJ01001960">
    <property type="protein sequence ID" value="RDY05020.1"/>
    <property type="molecule type" value="Genomic_DNA"/>
</dbReference>
<evidence type="ECO:0000313" key="2">
    <source>
        <dbReference type="Proteomes" id="UP000257109"/>
    </source>
</evidence>
<gene>
    <name evidence="1" type="ORF">CR513_11183</name>
</gene>